<dbReference type="EMBL" id="JBICCN010000039">
    <property type="protein sequence ID" value="KAL3099436.1"/>
    <property type="molecule type" value="Genomic_DNA"/>
</dbReference>
<evidence type="ECO:0000313" key="4">
    <source>
        <dbReference type="EMBL" id="KAL3099437.1"/>
    </source>
</evidence>
<evidence type="ECO:0008006" key="6">
    <source>
        <dbReference type="Google" id="ProtNLM"/>
    </source>
</evidence>
<feature type="compositionally biased region" description="Polar residues" evidence="1">
    <location>
        <begin position="166"/>
        <end position="185"/>
    </location>
</feature>
<accession>A0ABD2K962</accession>
<organism evidence="4 5">
    <name type="scientific">Heterodera schachtii</name>
    <name type="common">Sugarbeet cyst nematode worm</name>
    <name type="synonym">Tylenchus schachtii</name>
    <dbReference type="NCBI Taxonomy" id="97005"/>
    <lineage>
        <taxon>Eukaryota</taxon>
        <taxon>Metazoa</taxon>
        <taxon>Ecdysozoa</taxon>
        <taxon>Nematoda</taxon>
        <taxon>Chromadorea</taxon>
        <taxon>Rhabditida</taxon>
        <taxon>Tylenchina</taxon>
        <taxon>Tylenchomorpha</taxon>
        <taxon>Tylenchoidea</taxon>
        <taxon>Heteroderidae</taxon>
        <taxon>Heteroderinae</taxon>
        <taxon>Heterodera</taxon>
    </lineage>
</organism>
<evidence type="ECO:0000313" key="5">
    <source>
        <dbReference type="Proteomes" id="UP001620645"/>
    </source>
</evidence>
<dbReference type="Proteomes" id="UP001620645">
    <property type="component" value="Unassembled WGS sequence"/>
</dbReference>
<evidence type="ECO:0000256" key="2">
    <source>
        <dbReference type="SAM" id="SignalP"/>
    </source>
</evidence>
<sequence length="185" mass="19237">MASSFCSSLISIVAIVCLLCKCCISAPHPCCPGSQHVVSMMKNHTGTFSASMPKNSLCLSAERVAAAVENQLKTIWCPDNGGQTLINEINAAQSSSDECARSLGFVRAMFEIAASAASHASANAEFANLAVQFREEVGKIDSNCAALGIHIGQISLGTPKGDHPQVQDSESVLSNPGTSGSHKSI</sequence>
<proteinExistence type="predicted"/>
<dbReference type="AlphaFoldDB" id="A0ABD2K962"/>
<evidence type="ECO:0000313" key="3">
    <source>
        <dbReference type="EMBL" id="KAL3099436.1"/>
    </source>
</evidence>
<keyword evidence="5" id="KW-1185">Reference proteome</keyword>
<feature type="signal peptide" evidence="2">
    <location>
        <begin position="1"/>
        <end position="25"/>
    </location>
</feature>
<dbReference type="EMBL" id="JBICCN010000039">
    <property type="protein sequence ID" value="KAL3099437.1"/>
    <property type="molecule type" value="Genomic_DNA"/>
</dbReference>
<keyword evidence="2" id="KW-0732">Signal</keyword>
<name>A0ABD2K962_HETSC</name>
<comment type="caution">
    <text evidence="4">The sequence shown here is derived from an EMBL/GenBank/DDBJ whole genome shotgun (WGS) entry which is preliminary data.</text>
</comment>
<gene>
    <name evidence="3" type="ORF">niasHS_002891</name>
    <name evidence="4" type="ORF">niasHS_002892</name>
</gene>
<feature type="region of interest" description="Disordered" evidence="1">
    <location>
        <begin position="158"/>
        <end position="185"/>
    </location>
</feature>
<feature type="chain" id="PRO_5044724204" description="Gland protein" evidence="2">
    <location>
        <begin position="26"/>
        <end position="185"/>
    </location>
</feature>
<evidence type="ECO:0000256" key="1">
    <source>
        <dbReference type="SAM" id="MobiDB-lite"/>
    </source>
</evidence>
<protein>
    <recommendedName>
        <fullName evidence="6">Gland protein</fullName>
    </recommendedName>
</protein>
<reference evidence="4 5" key="1">
    <citation type="submission" date="2024-10" db="EMBL/GenBank/DDBJ databases">
        <authorList>
            <person name="Kim D."/>
        </authorList>
    </citation>
    <scope>NUCLEOTIDE SEQUENCE [LARGE SCALE GENOMIC DNA]</scope>
    <source>
        <strain evidence="4">Taebaek</strain>
    </source>
</reference>